<name>A0A0C3D1D0_9AGAM</name>
<evidence type="ECO:0000256" key="1">
    <source>
        <dbReference type="SAM" id="MobiDB-lite"/>
    </source>
</evidence>
<keyword evidence="3" id="KW-1185">Reference proteome</keyword>
<reference evidence="3" key="2">
    <citation type="submission" date="2015-01" db="EMBL/GenBank/DDBJ databases">
        <title>Evolutionary Origins and Diversification of the Mycorrhizal Mutualists.</title>
        <authorList>
            <consortium name="DOE Joint Genome Institute"/>
            <consortium name="Mycorrhizal Genomics Consortium"/>
            <person name="Kohler A."/>
            <person name="Kuo A."/>
            <person name="Nagy L.G."/>
            <person name="Floudas D."/>
            <person name="Copeland A."/>
            <person name="Barry K.W."/>
            <person name="Cichocki N."/>
            <person name="Veneault-Fourrey C."/>
            <person name="LaButti K."/>
            <person name="Lindquist E.A."/>
            <person name="Lipzen A."/>
            <person name="Lundell T."/>
            <person name="Morin E."/>
            <person name="Murat C."/>
            <person name="Riley R."/>
            <person name="Ohm R."/>
            <person name="Sun H."/>
            <person name="Tunlid A."/>
            <person name="Henrissat B."/>
            <person name="Grigoriev I.V."/>
            <person name="Hibbett D.S."/>
            <person name="Martin F."/>
        </authorList>
    </citation>
    <scope>NUCLEOTIDE SEQUENCE [LARGE SCALE GENOMIC DNA]</scope>
    <source>
        <strain evidence="3">Foug A</strain>
    </source>
</reference>
<proteinExistence type="predicted"/>
<sequence>MGWRHESHENTATKWHASTERDKEVPNTKDLPNQGTKNVDDANIGWNDPHLSTQMPVTGSSATCTETTDVVLKGKPHETQHLQNSLQVTPQRLSHEDKPSECEQEVVESVVTAWRTIPNGMGVEAAKPMVVNIDRTAVLGRDPAMTACRIDEGAKMEHKDLHLHKLDLRCNKDCQCSENANANIPSAYGVPLEGKWSVCASGKTSDSNGDTNAMNAAVERIDGSGESTETEDTREANSESS</sequence>
<dbReference type="HOGENOM" id="CLU_1152334_0_0_1"/>
<feature type="region of interest" description="Disordered" evidence="1">
    <location>
        <begin position="218"/>
        <end position="241"/>
    </location>
</feature>
<evidence type="ECO:0000313" key="2">
    <source>
        <dbReference type="EMBL" id="KIM50214.1"/>
    </source>
</evidence>
<feature type="compositionally biased region" description="Basic and acidic residues" evidence="1">
    <location>
        <begin position="1"/>
        <end position="27"/>
    </location>
</feature>
<feature type="compositionally biased region" description="Basic and acidic residues" evidence="1">
    <location>
        <begin position="231"/>
        <end position="241"/>
    </location>
</feature>
<accession>A0A0C3D1D0</accession>
<protein>
    <submittedName>
        <fullName evidence="2">Uncharacterized protein</fullName>
    </submittedName>
</protein>
<feature type="region of interest" description="Disordered" evidence="1">
    <location>
        <begin position="1"/>
        <end position="42"/>
    </location>
</feature>
<dbReference type="Proteomes" id="UP000053989">
    <property type="component" value="Unassembled WGS sequence"/>
</dbReference>
<dbReference type="EMBL" id="KN822594">
    <property type="protein sequence ID" value="KIM50214.1"/>
    <property type="molecule type" value="Genomic_DNA"/>
</dbReference>
<dbReference type="AlphaFoldDB" id="A0A0C3D1D0"/>
<dbReference type="InParanoid" id="A0A0C3D1D0"/>
<evidence type="ECO:0000313" key="3">
    <source>
        <dbReference type="Proteomes" id="UP000053989"/>
    </source>
</evidence>
<gene>
    <name evidence="2" type="ORF">SCLCIDRAFT_1225468</name>
</gene>
<organism evidence="2 3">
    <name type="scientific">Scleroderma citrinum Foug A</name>
    <dbReference type="NCBI Taxonomy" id="1036808"/>
    <lineage>
        <taxon>Eukaryota</taxon>
        <taxon>Fungi</taxon>
        <taxon>Dikarya</taxon>
        <taxon>Basidiomycota</taxon>
        <taxon>Agaricomycotina</taxon>
        <taxon>Agaricomycetes</taxon>
        <taxon>Agaricomycetidae</taxon>
        <taxon>Boletales</taxon>
        <taxon>Sclerodermatineae</taxon>
        <taxon>Sclerodermataceae</taxon>
        <taxon>Scleroderma</taxon>
    </lineage>
</organism>
<reference evidence="2 3" key="1">
    <citation type="submission" date="2014-04" db="EMBL/GenBank/DDBJ databases">
        <authorList>
            <consortium name="DOE Joint Genome Institute"/>
            <person name="Kuo A."/>
            <person name="Kohler A."/>
            <person name="Nagy L.G."/>
            <person name="Floudas D."/>
            <person name="Copeland A."/>
            <person name="Barry K.W."/>
            <person name="Cichocki N."/>
            <person name="Veneault-Fourrey C."/>
            <person name="LaButti K."/>
            <person name="Lindquist E.A."/>
            <person name="Lipzen A."/>
            <person name="Lundell T."/>
            <person name="Morin E."/>
            <person name="Murat C."/>
            <person name="Sun H."/>
            <person name="Tunlid A."/>
            <person name="Henrissat B."/>
            <person name="Grigoriev I.V."/>
            <person name="Hibbett D.S."/>
            <person name="Martin F."/>
            <person name="Nordberg H.P."/>
            <person name="Cantor M.N."/>
            <person name="Hua S.X."/>
        </authorList>
    </citation>
    <scope>NUCLEOTIDE SEQUENCE [LARGE SCALE GENOMIC DNA]</scope>
    <source>
        <strain evidence="2 3">Foug A</strain>
    </source>
</reference>